<organism evidence="1 2">
    <name type="scientific">Natronocella acetinitrilica</name>
    <dbReference type="NCBI Taxonomy" id="414046"/>
    <lineage>
        <taxon>Bacteria</taxon>
        <taxon>Pseudomonadati</taxon>
        <taxon>Pseudomonadota</taxon>
        <taxon>Gammaproteobacteria</taxon>
        <taxon>Chromatiales</taxon>
        <taxon>Ectothiorhodospiraceae</taxon>
        <taxon>Natronocella</taxon>
    </lineage>
</organism>
<gene>
    <name evidence="1" type="ORF">J2T57_003556</name>
</gene>
<sequence length="77" mass="8209">MNARAPGKDYVLNTATGGPKSLKTVNIGQNSLESLSLPASRAYFTECIAISQFTMDRLYRSMIESIGTACPPPSLVG</sequence>
<dbReference type="EMBL" id="JALJXV010000009">
    <property type="protein sequence ID" value="MCP1676395.1"/>
    <property type="molecule type" value="Genomic_DNA"/>
</dbReference>
<protein>
    <submittedName>
        <fullName evidence="1">Uncharacterized protein</fullName>
    </submittedName>
</protein>
<keyword evidence="2" id="KW-1185">Reference proteome</keyword>
<reference evidence="1" key="1">
    <citation type="submission" date="2022-03" db="EMBL/GenBank/DDBJ databases">
        <title>Genomic Encyclopedia of Type Strains, Phase III (KMG-III): the genomes of soil and plant-associated and newly described type strains.</title>
        <authorList>
            <person name="Whitman W."/>
        </authorList>
    </citation>
    <scope>NUCLEOTIDE SEQUENCE</scope>
    <source>
        <strain evidence="1">ANL 6-2</strain>
    </source>
</reference>
<accession>A0AAE3G5Y5</accession>
<comment type="caution">
    <text evidence="1">The sequence shown here is derived from an EMBL/GenBank/DDBJ whole genome shotgun (WGS) entry which is preliminary data.</text>
</comment>
<name>A0AAE3G5Y5_9GAMM</name>
<proteinExistence type="predicted"/>
<evidence type="ECO:0000313" key="2">
    <source>
        <dbReference type="Proteomes" id="UP001205843"/>
    </source>
</evidence>
<dbReference type="Proteomes" id="UP001205843">
    <property type="component" value="Unassembled WGS sequence"/>
</dbReference>
<evidence type="ECO:0000313" key="1">
    <source>
        <dbReference type="EMBL" id="MCP1676395.1"/>
    </source>
</evidence>
<dbReference type="AlphaFoldDB" id="A0AAE3G5Y5"/>